<name>A1THS4_MYCVP</name>
<organism evidence="1 2">
    <name type="scientific">Mycolicibacterium vanbaalenii (strain DSM 7251 / JCM 13017 / BCRC 16820 / KCTC 9966 / NRRL B-24157 / PYR-1)</name>
    <name type="common">Mycobacterium vanbaalenii</name>
    <dbReference type="NCBI Taxonomy" id="350058"/>
    <lineage>
        <taxon>Bacteria</taxon>
        <taxon>Bacillati</taxon>
        <taxon>Actinomycetota</taxon>
        <taxon>Actinomycetes</taxon>
        <taxon>Mycobacteriales</taxon>
        <taxon>Mycobacteriaceae</taxon>
        <taxon>Mycolicibacterium</taxon>
    </lineage>
</organism>
<dbReference type="Proteomes" id="UP000009159">
    <property type="component" value="Chromosome"/>
</dbReference>
<proteinExistence type="predicted"/>
<evidence type="ECO:0000313" key="1">
    <source>
        <dbReference type="EMBL" id="ABM16724.1"/>
    </source>
</evidence>
<sequence>MSMVAEDLVGVRALLILRGRAVGSFCDDDGRLCLRQAMIEVSNAPSTTLGDGGTHIGMRPRVEEAAARDSAMHRELVRHLPQGLQELPGRLVYHPQGLDVLACFNDEPATCDEDVLDLIDKALADLGAL</sequence>
<keyword evidence="2" id="KW-1185">Reference proteome</keyword>
<dbReference type="EMBL" id="CP000511">
    <property type="protein sequence ID" value="ABM16724.1"/>
    <property type="molecule type" value="Genomic_DNA"/>
</dbReference>
<dbReference type="HOGENOM" id="CLU_1946479_0_0_11"/>
<protein>
    <submittedName>
        <fullName evidence="1">Uncharacterized protein</fullName>
    </submittedName>
</protein>
<evidence type="ECO:0000313" key="2">
    <source>
        <dbReference type="Proteomes" id="UP000009159"/>
    </source>
</evidence>
<reference evidence="1" key="1">
    <citation type="submission" date="2006-12" db="EMBL/GenBank/DDBJ databases">
        <title>Complete sequence of Mycobacterium vanbaalenii PYR-1.</title>
        <authorList>
            <consortium name="US DOE Joint Genome Institute"/>
            <person name="Copeland A."/>
            <person name="Lucas S."/>
            <person name="Lapidus A."/>
            <person name="Barry K."/>
            <person name="Detter J.C."/>
            <person name="Glavina del Rio T."/>
            <person name="Hammon N."/>
            <person name="Israni S."/>
            <person name="Dalin E."/>
            <person name="Tice H."/>
            <person name="Pitluck S."/>
            <person name="Singan V."/>
            <person name="Schmutz J."/>
            <person name="Larimer F."/>
            <person name="Land M."/>
            <person name="Hauser L."/>
            <person name="Kyrpides N."/>
            <person name="Anderson I.J."/>
            <person name="Miller C."/>
            <person name="Richardson P."/>
        </authorList>
    </citation>
    <scope>NUCLEOTIDE SEQUENCE [LARGE SCALE GENOMIC DNA]</scope>
    <source>
        <strain evidence="1">PYR-1</strain>
    </source>
</reference>
<accession>A1THS4</accession>
<dbReference type="RefSeq" id="WP_011783068.1">
    <property type="nucleotide sequence ID" value="NC_008726.1"/>
</dbReference>
<dbReference type="InterPro" id="IPR045677">
    <property type="entry name" value="DUF6197"/>
</dbReference>
<gene>
    <name evidence="1" type="ordered locus">Mvan_5966</name>
</gene>
<dbReference type="KEGG" id="mva:Mvan_5966"/>
<dbReference type="Pfam" id="PF19698">
    <property type="entry name" value="DUF6197"/>
    <property type="match status" value="1"/>
</dbReference>
<dbReference type="AlphaFoldDB" id="A1THS4"/>